<keyword evidence="3" id="KW-1185">Reference proteome</keyword>
<evidence type="ECO:0000313" key="3">
    <source>
        <dbReference type="Proteomes" id="UP000053157"/>
    </source>
</evidence>
<dbReference type="PROSITE" id="PS51257">
    <property type="entry name" value="PROKAR_LIPOPROTEIN"/>
    <property type="match status" value="1"/>
</dbReference>
<evidence type="ECO:0000313" key="2">
    <source>
        <dbReference type="EMBL" id="KTG29467.1"/>
    </source>
</evidence>
<dbReference type="Proteomes" id="UP000053157">
    <property type="component" value="Unassembled WGS sequence"/>
</dbReference>
<dbReference type="AlphaFoldDB" id="A0A0W1ST03"/>
<sequence length="123" mass="13472">MKSATRVLVLLAVLLSAGCLSTAPTAEQTQTATATASSTPTPPISDDEAIERATTYHEAQMLDSIEYDEYDVGRPTTRVTNRAERGVYVEVEQGYSHTSGGVRVNHLTEAKYFVNETTIRQVY</sequence>
<organism evidence="2 3">
    <name type="scientific">Haloferax profundi</name>
    <dbReference type="NCBI Taxonomy" id="1544718"/>
    <lineage>
        <taxon>Archaea</taxon>
        <taxon>Methanobacteriati</taxon>
        <taxon>Methanobacteriota</taxon>
        <taxon>Stenosarchaea group</taxon>
        <taxon>Halobacteria</taxon>
        <taxon>Halobacteriales</taxon>
        <taxon>Haloferacaceae</taxon>
        <taxon>Haloferax</taxon>
    </lineage>
</organism>
<evidence type="ECO:0000256" key="1">
    <source>
        <dbReference type="SAM" id="MobiDB-lite"/>
    </source>
</evidence>
<feature type="compositionally biased region" description="Low complexity" evidence="1">
    <location>
        <begin position="26"/>
        <end position="39"/>
    </location>
</feature>
<dbReference type="EMBL" id="LOPV01000097">
    <property type="protein sequence ID" value="KTG29467.1"/>
    <property type="molecule type" value="Genomic_DNA"/>
</dbReference>
<dbReference type="OrthoDB" id="378397at2157"/>
<proteinExistence type="predicted"/>
<feature type="region of interest" description="Disordered" evidence="1">
    <location>
        <begin position="26"/>
        <end position="46"/>
    </location>
</feature>
<name>A0A0W1ST03_9EURY</name>
<accession>A0A0W1ST03</accession>
<protein>
    <submittedName>
        <fullName evidence="2">Uncharacterized protein</fullName>
    </submittedName>
</protein>
<comment type="caution">
    <text evidence="2">The sequence shown here is derived from an EMBL/GenBank/DDBJ whole genome shotgun (WGS) entry which is preliminary data.</text>
</comment>
<dbReference type="RefSeq" id="WP_058571379.1">
    <property type="nucleotide sequence ID" value="NZ_LOPV01000097.1"/>
</dbReference>
<gene>
    <name evidence="2" type="ORF">AUR66_09930</name>
</gene>
<reference evidence="2 3" key="1">
    <citation type="submission" date="2015-12" db="EMBL/GenBank/DDBJ databases">
        <title>Haloferax profundi sp. nov. isolated from the Discovery deep brine-seawater interface in the Red Sea.</title>
        <authorList>
            <person name="Zhang G."/>
            <person name="Stingl U."/>
            <person name="Rashid M."/>
        </authorList>
    </citation>
    <scope>NUCLEOTIDE SEQUENCE [LARGE SCALE GENOMIC DNA]</scope>
    <source>
        <strain evidence="2 3">SB29</strain>
    </source>
</reference>